<accession>A0ABS8ZV36</accession>
<organism evidence="1 2">
    <name type="scientific">Kibdelosporangium philippinense</name>
    <dbReference type="NCBI Taxonomy" id="211113"/>
    <lineage>
        <taxon>Bacteria</taxon>
        <taxon>Bacillati</taxon>
        <taxon>Actinomycetota</taxon>
        <taxon>Actinomycetes</taxon>
        <taxon>Pseudonocardiales</taxon>
        <taxon>Pseudonocardiaceae</taxon>
        <taxon>Kibdelosporangium</taxon>
    </lineage>
</organism>
<comment type="caution">
    <text evidence="1">The sequence shown here is derived from an EMBL/GenBank/DDBJ whole genome shotgun (WGS) entry which is preliminary data.</text>
</comment>
<proteinExistence type="predicted"/>
<dbReference type="EMBL" id="JAJVCN010000005">
    <property type="protein sequence ID" value="MCE7011558.1"/>
    <property type="molecule type" value="Genomic_DNA"/>
</dbReference>
<protein>
    <submittedName>
        <fullName evidence="1">Uncharacterized protein</fullName>
    </submittedName>
</protein>
<evidence type="ECO:0000313" key="1">
    <source>
        <dbReference type="EMBL" id="MCE7011558.1"/>
    </source>
</evidence>
<dbReference type="RefSeq" id="WP_233734282.1">
    <property type="nucleotide sequence ID" value="NZ_JAJVCN010000005.1"/>
</dbReference>
<keyword evidence="2" id="KW-1185">Reference proteome</keyword>
<name>A0ABS8ZV36_9PSEU</name>
<gene>
    <name evidence="1" type="ORF">LWC34_53420</name>
</gene>
<evidence type="ECO:0000313" key="2">
    <source>
        <dbReference type="Proteomes" id="UP001521150"/>
    </source>
</evidence>
<sequence>MSSEAALSAMRDAVALWQAGGANAAGIIHAACDLLVAGVDGPAVGMLAAVSIKSVRVDSYEIEELLESVMSELDLPYHPRETAAAQESALRIMATRTLEGLMSPRDLTTWAHMTFGHEGIELAQELVALDDYYHFRVEYTGTSAESSKSRCSPKPDASRLFVDEIPRLHGGGQRERAAA</sequence>
<dbReference type="Proteomes" id="UP001521150">
    <property type="component" value="Unassembled WGS sequence"/>
</dbReference>
<reference evidence="1 2" key="1">
    <citation type="submission" date="2021-12" db="EMBL/GenBank/DDBJ databases">
        <title>Genome sequence of Kibdelosporangium philippinense ATCC 49844.</title>
        <authorList>
            <person name="Fedorov E.A."/>
            <person name="Omeragic M."/>
            <person name="Shalygina K.F."/>
            <person name="Maclea K.S."/>
        </authorList>
    </citation>
    <scope>NUCLEOTIDE SEQUENCE [LARGE SCALE GENOMIC DNA]</scope>
    <source>
        <strain evidence="1 2">ATCC 49844</strain>
    </source>
</reference>